<dbReference type="SMART" id="SM00387">
    <property type="entry name" value="HATPase_c"/>
    <property type="match status" value="1"/>
</dbReference>
<evidence type="ECO:0000256" key="6">
    <source>
        <dbReference type="PROSITE-ProRule" id="PRU00169"/>
    </source>
</evidence>
<feature type="modified residue" description="4-aspartylphosphate" evidence="6">
    <location>
        <position position="991"/>
    </location>
</feature>
<dbReference type="Proteomes" id="UP000599109">
    <property type="component" value="Unassembled WGS sequence"/>
</dbReference>
<comment type="catalytic activity">
    <reaction evidence="1">
        <text>ATP + protein L-histidine = ADP + protein N-phospho-L-histidine.</text>
        <dbReference type="EC" id="2.7.13.3"/>
    </reaction>
</comment>
<keyword evidence="3 6" id="KW-0597">Phosphoprotein</keyword>
<keyword evidence="11" id="KW-1185">Reference proteome</keyword>
<feature type="transmembrane region" description="Helical" evidence="7">
    <location>
        <begin position="123"/>
        <end position="147"/>
    </location>
</feature>
<feature type="transmembrane region" description="Helical" evidence="7">
    <location>
        <begin position="192"/>
        <end position="211"/>
    </location>
</feature>
<evidence type="ECO:0000256" key="4">
    <source>
        <dbReference type="ARBA" id="ARBA00022679"/>
    </source>
</evidence>
<feature type="transmembrane region" description="Helical" evidence="7">
    <location>
        <begin position="622"/>
        <end position="641"/>
    </location>
</feature>
<reference evidence="10 11" key="1">
    <citation type="journal article" date="2017" name="Int. J. Syst. Evol. Microbiol.">
        <title>Ramlibacter monticola sp. nov., isolated from forest soil.</title>
        <authorList>
            <person name="Chaudhary D.K."/>
            <person name="Kim J."/>
        </authorList>
    </citation>
    <scope>NUCLEOTIDE SEQUENCE [LARGE SCALE GENOMIC DNA]</scope>
    <source>
        <strain evidence="10 11">KACC 19175</strain>
    </source>
</reference>
<evidence type="ECO:0000313" key="10">
    <source>
        <dbReference type="EMBL" id="MBL0393174.1"/>
    </source>
</evidence>
<dbReference type="GO" id="GO:0000155">
    <property type="term" value="F:phosphorelay sensor kinase activity"/>
    <property type="evidence" value="ECO:0007669"/>
    <property type="project" value="InterPro"/>
</dbReference>
<dbReference type="PROSITE" id="PS50109">
    <property type="entry name" value="HIS_KIN"/>
    <property type="match status" value="1"/>
</dbReference>
<dbReference type="Gene3D" id="1.10.287.130">
    <property type="match status" value="1"/>
</dbReference>
<dbReference type="SUPFAM" id="SSF55874">
    <property type="entry name" value="ATPase domain of HSP90 chaperone/DNA topoisomerase II/histidine kinase"/>
    <property type="match status" value="1"/>
</dbReference>
<feature type="transmembrane region" description="Helical" evidence="7">
    <location>
        <begin position="89"/>
        <end position="111"/>
    </location>
</feature>
<organism evidence="10 11">
    <name type="scientific">Ramlibacter monticola</name>
    <dbReference type="NCBI Taxonomy" id="1926872"/>
    <lineage>
        <taxon>Bacteria</taxon>
        <taxon>Pseudomonadati</taxon>
        <taxon>Pseudomonadota</taxon>
        <taxon>Betaproteobacteria</taxon>
        <taxon>Burkholderiales</taxon>
        <taxon>Comamonadaceae</taxon>
        <taxon>Ramlibacter</taxon>
    </lineage>
</organism>
<feature type="transmembrane region" description="Helical" evidence="7">
    <location>
        <begin position="403"/>
        <end position="421"/>
    </location>
</feature>
<dbReference type="CDD" id="cd17546">
    <property type="entry name" value="REC_hyHK_CKI1_RcsC-like"/>
    <property type="match status" value="1"/>
</dbReference>
<dbReference type="InterPro" id="IPR005467">
    <property type="entry name" value="His_kinase_dom"/>
</dbReference>
<dbReference type="SMART" id="SM00448">
    <property type="entry name" value="REC"/>
    <property type="match status" value="1"/>
</dbReference>
<evidence type="ECO:0000256" key="1">
    <source>
        <dbReference type="ARBA" id="ARBA00000085"/>
    </source>
</evidence>
<dbReference type="Pfam" id="PF02518">
    <property type="entry name" value="HATPase_c"/>
    <property type="match status" value="1"/>
</dbReference>
<dbReference type="CDD" id="cd00082">
    <property type="entry name" value="HisKA"/>
    <property type="match status" value="1"/>
</dbReference>
<dbReference type="InterPro" id="IPR036890">
    <property type="entry name" value="HATPase_C_sf"/>
</dbReference>
<dbReference type="Gene3D" id="3.30.565.10">
    <property type="entry name" value="Histidine kinase-like ATPase, C-terminal domain"/>
    <property type="match status" value="1"/>
</dbReference>
<dbReference type="SUPFAM" id="SSF47384">
    <property type="entry name" value="Homodimeric domain of signal transducing histidine kinase"/>
    <property type="match status" value="1"/>
</dbReference>
<feature type="transmembrane region" description="Helical" evidence="7">
    <location>
        <begin position="471"/>
        <end position="491"/>
    </location>
</feature>
<dbReference type="Gene3D" id="3.40.50.2300">
    <property type="match status" value="1"/>
</dbReference>
<feature type="transmembrane region" description="Helical" evidence="7">
    <location>
        <begin position="167"/>
        <end position="185"/>
    </location>
</feature>
<comment type="caution">
    <text evidence="10">The sequence shown here is derived from an EMBL/GenBank/DDBJ whole genome shotgun (WGS) entry which is preliminary data.</text>
</comment>
<feature type="transmembrane region" description="Helical" evidence="7">
    <location>
        <begin position="375"/>
        <end position="397"/>
    </location>
</feature>
<dbReference type="RefSeq" id="WP_201675853.1">
    <property type="nucleotide sequence ID" value="NZ_JAEQNE010000005.1"/>
</dbReference>
<dbReference type="InterPro" id="IPR003594">
    <property type="entry name" value="HATPase_dom"/>
</dbReference>
<dbReference type="InterPro" id="IPR036097">
    <property type="entry name" value="HisK_dim/P_sf"/>
</dbReference>
<evidence type="ECO:0000256" key="3">
    <source>
        <dbReference type="ARBA" id="ARBA00022553"/>
    </source>
</evidence>
<dbReference type="Gene3D" id="1.10.4160.10">
    <property type="entry name" value="Hydantoin permease"/>
    <property type="match status" value="1"/>
</dbReference>
<protein>
    <recommendedName>
        <fullName evidence="2">histidine kinase</fullName>
        <ecNumber evidence="2">2.7.13.3</ecNumber>
    </recommendedName>
</protein>
<name>A0A936Z1H9_9BURK</name>
<feature type="transmembrane region" description="Helical" evidence="7">
    <location>
        <begin position="273"/>
        <end position="303"/>
    </location>
</feature>
<dbReference type="CDD" id="cd16922">
    <property type="entry name" value="HATPase_EvgS-ArcB-TorS-like"/>
    <property type="match status" value="1"/>
</dbReference>
<dbReference type="Pfam" id="PF00072">
    <property type="entry name" value="Response_reg"/>
    <property type="match status" value="1"/>
</dbReference>
<dbReference type="InterPro" id="IPR004358">
    <property type="entry name" value="Sig_transdc_His_kin-like_C"/>
</dbReference>
<dbReference type="InterPro" id="IPR003661">
    <property type="entry name" value="HisK_dim/P_dom"/>
</dbReference>
<dbReference type="InterPro" id="IPR011006">
    <property type="entry name" value="CheY-like_superfamily"/>
</dbReference>
<evidence type="ECO:0000259" key="9">
    <source>
        <dbReference type="PROSITE" id="PS50110"/>
    </source>
</evidence>
<feature type="transmembrane region" description="Helical" evidence="7">
    <location>
        <begin position="442"/>
        <end position="465"/>
    </location>
</feature>
<evidence type="ECO:0000256" key="7">
    <source>
        <dbReference type="SAM" id="Phobius"/>
    </source>
</evidence>
<dbReference type="Pfam" id="PF00512">
    <property type="entry name" value="HisKA"/>
    <property type="match status" value="1"/>
</dbReference>
<evidence type="ECO:0000259" key="8">
    <source>
        <dbReference type="PROSITE" id="PS50109"/>
    </source>
</evidence>
<dbReference type="PANTHER" id="PTHR43047">
    <property type="entry name" value="TWO-COMPONENT HISTIDINE PROTEIN KINASE"/>
    <property type="match status" value="1"/>
</dbReference>
<feature type="domain" description="Response regulatory" evidence="9">
    <location>
        <begin position="941"/>
        <end position="1057"/>
    </location>
</feature>
<keyword evidence="7" id="KW-0472">Membrane</keyword>
<feature type="transmembrane region" description="Helical" evidence="7">
    <location>
        <begin position="580"/>
        <end position="602"/>
    </location>
</feature>
<evidence type="ECO:0000256" key="5">
    <source>
        <dbReference type="ARBA" id="ARBA00022777"/>
    </source>
</evidence>
<dbReference type="InterPro" id="IPR001789">
    <property type="entry name" value="Sig_transdc_resp-reg_receiver"/>
</dbReference>
<keyword evidence="7" id="KW-1133">Transmembrane helix</keyword>
<dbReference type="SUPFAM" id="SSF52172">
    <property type="entry name" value="CheY-like"/>
    <property type="match status" value="1"/>
</dbReference>
<gene>
    <name evidence="10" type="ORF">JJ685_18690</name>
</gene>
<dbReference type="SMART" id="SM00388">
    <property type="entry name" value="HisKA"/>
    <property type="match status" value="1"/>
</dbReference>
<dbReference type="EC" id="2.7.13.3" evidence="2"/>
<dbReference type="PROSITE" id="PS50110">
    <property type="entry name" value="RESPONSE_REGULATORY"/>
    <property type="match status" value="1"/>
</dbReference>
<dbReference type="AlphaFoldDB" id="A0A936Z1H9"/>
<keyword evidence="7" id="KW-0812">Transmembrane</keyword>
<accession>A0A936Z1H9</accession>
<keyword evidence="5" id="KW-0418">Kinase</keyword>
<proteinExistence type="predicted"/>
<feature type="domain" description="Histidine kinase" evidence="8">
    <location>
        <begin position="701"/>
        <end position="916"/>
    </location>
</feature>
<feature type="transmembrane region" description="Helical" evidence="7">
    <location>
        <begin position="231"/>
        <end position="252"/>
    </location>
</feature>
<feature type="transmembrane region" description="Helical" evidence="7">
    <location>
        <begin position="330"/>
        <end position="354"/>
    </location>
</feature>
<evidence type="ECO:0000256" key="2">
    <source>
        <dbReference type="ARBA" id="ARBA00012438"/>
    </source>
</evidence>
<keyword evidence="4" id="KW-0808">Transferase</keyword>
<feature type="transmembrane region" description="Helical" evidence="7">
    <location>
        <begin position="59"/>
        <end position="83"/>
    </location>
</feature>
<dbReference type="PRINTS" id="PR00344">
    <property type="entry name" value="BCTRLSENSOR"/>
</dbReference>
<dbReference type="EMBL" id="JAEQNE010000005">
    <property type="protein sequence ID" value="MBL0393174.1"/>
    <property type="molecule type" value="Genomic_DNA"/>
</dbReference>
<sequence>MQLAPVGRSIPLPPHHHDAPQRVVKVRRDYNSWVASETMEDYALRYTPQRFRKWSTWRVANTAFGAASFLILEAVGATLLVQYGFANAFWAIVATGLIIFLAGLPISICAARHGVDMDLLTRGAGFGYIGSTITSLIYASFTFIFFALEAAVMAYALDLALGIPPTWGYLLCALVVIPLVTHGVSAISRLQVWTQPLWLVMLVVPFAYVLARDPGAFAGITHYAGEKSQGAGFELHLFGAALTVGVALITQMGEQADYLRFMPARSAANRRSWWFGVLAGGPGWVVLGVLKMLGGALLAYLAIQHMVPAERAVDPNQMYLAAYEYVFPRYGWAVAATALFVVISQLKINVTNAYAGSLAWSNFFSRLTHSHPGRVVWVVFNTLIAFMLMEMNVFQALADVLGLYSNIAIAWIMAVVADLVVSKPLGLSPPGIEFKRAHLYDVNPVGVGAMALASALSMVAYLGAFGPTAQAFSALIAMGAAFVAAPLIAWATRGRYYLAREPQAGSRLLARRCVICERNYEGPDMAHCPAYQGPICSLCCTLDARCGDLCKPHASLAAQWTGALRALLPRRAWPYLETGLAHWLLLMLVIAPMLGALFGLLYHQELQSPETIAAPALRATFLKAYLALLLVAGLIAWWLVLAHKSRQVAQEESNRQTHLLVREIDSHRQTDAALQRARQSAEQARHAAEQANQAKSRYVSAISHELRTPLNSILGYAQLMAEDAAIPPHRKHAVHVIRRGGEHLLSLIEGTLDIARIESGKLTLNVKPMRFADFVHELASLFEVQAAAKGLAFRFEVEGNLPEVVRADENRVRQILINLLGNAIKFTAAGQVLFRVRHAREMAVVEIEDTGPGLSAQEVANIFEPFARAAGASQLAGSGLGLTIAKMLTDVMGGELSVRSTPGAGAVFRVRLFLPEVHAVVLPAAAATPQPRHGYEGARRRILVVDNEEADRDVLVALLEPLGFELRTAASGHDALDLLAAGLQPDAILMDLAMPGIDGWETIRRIRRLQPGQPKIAVVSANAFDRGLDNDVGIPPEDFLVKPVRHGELLDWLERQLALRWLREPARAPAVPPPAAAWAWPRAELLAPLQQAVQLGYYRGILNQLDAIERAQPECGAFANALRELARQFRFEAIARELARSTAAPEGALR</sequence>
<evidence type="ECO:0000313" key="11">
    <source>
        <dbReference type="Proteomes" id="UP000599109"/>
    </source>
</evidence>